<proteinExistence type="predicted"/>
<reference evidence="2" key="1">
    <citation type="journal article" date="2016" name="Nature">
        <title>Genome evolution in the allotetraploid frog Xenopus laevis.</title>
        <authorList>
            <person name="Session A.M."/>
            <person name="Uno Y."/>
            <person name="Kwon T."/>
            <person name="Chapman J.A."/>
            <person name="Toyoda A."/>
            <person name="Takahashi S."/>
            <person name="Fukui A."/>
            <person name="Hikosaka A."/>
            <person name="Suzuki A."/>
            <person name="Kondo M."/>
            <person name="van Heeringen S.J."/>
            <person name="Quigley I."/>
            <person name="Heinz S."/>
            <person name="Ogino H."/>
            <person name="Ochi H."/>
            <person name="Hellsten U."/>
            <person name="Lyons J.B."/>
            <person name="Simakov O."/>
            <person name="Putnam N."/>
            <person name="Stites J."/>
            <person name="Kuroki Y."/>
            <person name="Tanaka T."/>
            <person name="Michiue T."/>
            <person name="Watanabe M."/>
            <person name="Bogdanovic O."/>
            <person name="Lister R."/>
            <person name="Georgiou G."/>
            <person name="Paranjpe S.S."/>
            <person name="van Kruijsbergen I."/>
            <person name="Shu S."/>
            <person name="Carlson J."/>
            <person name="Kinoshita T."/>
            <person name="Ohta Y."/>
            <person name="Mawaribuchi S."/>
            <person name="Jenkins J."/>
            <person name="Grimwood J."/>
            <person name="Schmutz J."/>
            <person name="Mitros T."/>
            <person name="Mozaffari S.V."/>
            <person name="Suzuki Y."/>
            <person name="Haramoto Y."/>
            <person name="Yamamoto T.S."/>
            <person name="Takagi C."/>
            <person name="Heald R."/>
            <person name="Miller K."/>
            <person name="Haudenschild C."/>
            <person name="Kitzman J."/>
            <person name="Nakayama T."/>
            <person name="Izutsu Y."/>
            <person name="Robert J."/>
            <person name="Fortriede J."/>
            <person name="Burns K."/>
            <person name="Lotay V."/>
            <person name="Karimi K."/>
            <person name="Yasuoka Y."/>
            <person name="Dichmann D.S."/>
            <person name="Flajnik M.F."/>
            <person name="Houston D.W."/>
            <person name="Shendure J."/>
            <person name="DuPasquier L."/>
            <person name="Vize P.D."/>
            <person name="Zorn A.M."/>
            <person name="Ito M."/>
            <person name="Marcotte E.M."/>
            <person name="Wallingford J.B."/>
            <person name="Ito Y."/>
            <person name="Asashima M."/>
            <person name="Ueno N."/>
            <person name="Matsuda Y."/>
            <person name="Veenstra G.J."/>
            <person name="Fujiyama A."/>
            <person name="Harland R.M."/>
            <person name="Taira M."/>
            <person name="Rokhsar D.S."/>
        </authorList>
    </citation>
    <scope>NUCLEOTIDE SEQUENCE [LARGE SCALE GENOMIC DNA]</scope>
    <source>
        <strain evidence="2">J</strain>
    </source>
</reference>
<gene>
    <name evidence="1" type="ORF">XELAEV_18023099mg</name>
</gene>
<dbReference type="Proteomes" id="UP000694892">
    <property type="component" value="Chromosome 4L"/>
</dbReference>
<evidence type="ECO:0000313" key="1">
    <source>
        <dbReference type="EMBL" id="OCT84939.1"/>
    </source>
</evidence>
<dbReference type="EMBL" id="CM004472">
    <property type="protein sequence ID" value="OCT84939.1"/>
    <property type="molecule type" value="Genomic_DNA"/>
</dbReference>
<accession>A0A974D3I0</accession>
<sequence>MHAVRPSLNRELTRTSVLLGDLLPPCLLDASLIKLDLKMFTSFGVFYMEGKKYFLLIGGSLSLLSPESSDQDNELGVCEQEQAGGTLLWKRWE</sequence>
<evidence type="ECO:0000313" key="2">
    <source>
        <dbReference type="Proteomes" id="UP000694892"/>
    </source>
</evidence>
<dbReference type="AlphaFoldDB" id="A0A974D3I0"/>
<protein>
    <submittedName>
        <fullName evidence="1">Uncharacterized protein</fullName>
    </submittedName>
</protein>
<name>A0A974D3I0_XENLA</name>
<organism evidence="1 2">
    <name type="scientific">Xenopus laevis</name>
    <name type="common">African clawed frog</name>
    <dbReference type="NCBI Taxonomy" id="8355"/>
    <lineage>
        <taxon>Eukaryota</taxon>
        <taxon>Metazoa</taxon>
        <taxon>Chordata</taxon>
        <taxon>Craniata</taxon>
        <taxon>Vertebrata</taxon>
        <taxon>Euteleostomi</taxon>
        <taxon>Amphibia</taxon>
        <taxon>Batrachia</taxon>
        <taxon>Anura</taxon>
        <taxon>Pipoidea</taxon>
        <taxon>Pipidae</taxon>
        <taxon>Xenopodinae</taxon>
        <taxon>Xenopus</taxon>
        <taxon>Xenopus</taxon>
    </lineage>
</organism>